<evidence type="ECO:0000313" key="2">
    <source>
        <dbReference type="WBParaSite" id="PEQ_0001280201-mRNA-1"/>
    </source>
</evidence>
<sequence>MRQFYLQPVDFLLPVLHRKISHELRKRYQTTHKQPISTEKRSSEVNEIMPFNNYRSPTFRTGKDEDSNYSFFKRRTVQPSYYDNDKVFERKVKRVEAISCFHITHKTCT</sequence>
<dbReference type="WBParaSite" id="PEQ_0001280201-mRNA-1">
    <property type="protein sequence ID" value="PEQ_0001280201-mRNA-1"/>
    <property type="gene ID" value="PEQ_0001280201"/>
</dbReference>
<organism evidence="1 2">
    <name type="scientific">Parascaris equorum</name>
    <name type="common">Equine roundworm</name>
    <dbReference type="NCBI Taxonomy" id="6256"/>
    <lineage>
        <taxon>Eukaryota</taxon>
        <taxon>Metazoa</taxon>
        <taxon>Ecdysozoa</taxon>
        <taxon>Nematoda</taxon>
        <taxon>Chromadorea</taxon>
        <taxon>Rhabditida</taxon>
        <taxon>Spirurina</taxon>
        <taxon>Ascaridomorpha</taxon>
        <taxon>Ascaridoidea</taxon>
        <taxon>Ascarididae</taxon>
        <taxon>Parascaris</taxon>
    </lineage>
</organism>
<accession>A0A914S395</accession>
<dbReference type="AlphaFoldDB" id="A0A914S395"/>
<reference evidence="2" key="1">
    <citation type="submission" date="2022-11" db="UniProtKB">
        <authorList>
            <consortium name="WormBaseParasite"/>
        </authorList>
    </citation>
    <scope>IDENTIFICATION</scope>
</reference>
<proteinExistence type="predicted"/>
<protein>
    <submittedName>
        <fullName evidence="2">Uncharacterized protein</fullName>
    </submittedName>
</protein>
<keyword evidence="1" id="KW-1185">Reference proteome</keyword>
<evidence type="ECO:0000313" key="1">
    <source>
        <dbReference type="Proteomes" id="UP000887564"/>
    </source>
</evidence>
<dbReference type="Proteomes" id="UP000887564">
    <property type="component" value="Unplaced"/>
</dbReference>
<name>A0A914S395_PAREQ</name>